<evidence type="ECO:0000256" key="1">
    <source>
        <dbReference type="SAM" id="Coils"/>
    </source>
</evidence>
<reference evidence="3 4" key="1">
    <citation type="journal article" date="2014" name="Genome Announc.">
        <title>Genome Sequence of Bacillus simplex Strain P558, Isolated from a Human Fecal Sample.</title>
        <authorList>
            <person name="Croce O."/>
            <person name="Hugon P."/>
            <person name="Lagier J.C."/>
            <person name="Bibi F."/>
            <person name="Robert C."/>
            <person name="Azhar E.I."/>
            <person name="Raoult D."/>
            <person name="Fournier P.E."/>
        </authorList>
    </citation>
    <scope>NUCLEOTIDE SEQUENCE [LARGE SCALE GENOMIC DNA]</scope>
    <source>
        <strain evidence="3 4">P558</strain>
    </source>
</reference>
<proteinExistence type="predicted"/>
<keyword evidence="2" id="KW-0812">Transmembrane</keyword>
<keyword evidence="1" id="KW-0175">Coiled coil</keyword>
<keyword evidence="2" id="KW-1133">Transmembrane helix</keyword>
<evidence type="ECO:0000313" key="4">
    <source>
        <dbReference type="Proteomes" id="UP000182110"/>
    </source>
</evidence>
<accession>A0AAN2PES3</accession>
<sequence length="334" mass="39422">MEDNDGSSGTNKIRNYLRQNLSLITILFILFVIGFLGLYITLAPIVDGNSWWRKPLDALNEHYFFINKKYFNDNYLALLSLLVAFLSIIIAGITTFITYLFSKRVFDITKLANNTADNAYKLALKDHKFQFNKEIFSNYYSDREAVRLSLKSLNTVQDDITINLETLENEIKKLDKKISSESKRNTQIIIKLKIFIDNMGQLENTYNNLRNNSHFISSLFYDFIRKIEDLQLSVKNEDDYNLININNFNSIEFIQNFEQILMNSEIENERSLPRLLVEGYYRPNFDRYADHLLIMDEVFNKAKELLIHYDESLERRYRKTVNEVINTLQNDENP</sequence>
<dbReference type="EMBL" id="CCXW01000001">
    <property type="protein sequence ID" value="CEG31054.1"/>
    <property type="molecule type" value="Genomic_DNA"/>
</dbReference>
<keyword evidence="2" id="KW-0472">Membrane</keyword>
<keyword evidence="4" id="KW-1185">Reference proteome</keyword>
<comment type="caution">
    <text evidence="3">The sequence shown here is derived from an EMBL/GenBank/DDBJ whole genome shotgun (WGS) entry which is preliminary data.</text>
</comment>
<dbReference type="RefSeq" id="WP_072272480.1">
    <property type="nucleotide sequence ID" value="NZ_CCXW01000001.1"/>
</dbReference>
<name>A0AAN2PES3_9BACI</name>
<feature type="transmembrane region" description="Helical" evidence="2">
    <location>
        <begin position="75"/>
        <end position="101"/>
    </location>
</feature>
<feature type="coiled-coil region" evidence="1">
    <location>
        <begin position="150"/>
        <end position="212"/>
    </location>
</feature>
<organism evidence="3 4">
    <name type="scientific">Peribacillus simplex</name>
    <dbReference type="NCBI Taxonomy" id="1478"/>
    <lineage>
        <taxon>Bacteria</taxon>
        <taxon>Bacillati</taxon>
        <taxon>Bacillota</taxon>
        <taxon>Bacilli</taxon>
        <taxon>Bacillales</taxon>
        <taxon>Bacillaceae</taxon>
        <taxon>Peribacillus</taxon>
    </lineage>
</organism>
<protein>
    <submittedName>
        <fullName evidence="3">Uncharacterized protein</fullName>
    </submittedName>
</protein>
<feature type="transmembrane region" description="Helical" evidence="2">
    <location>
        <begin position="21"/>
        <end position="46"/>
    </location>
</feature>
<dbReference type="AlphaFoldDB" id="A0AAN2PES3"/>
<dbReference type="Proteomes" id="UP000182110">
    <property type="component" value="Unassembled WGS sequence"/>
</dbReference>
<evidence type="ECO:0000313" key="3">
    <source>
        <dbReference type="EMBL" id="CEG31054.1"/>
    </source>
</evidence>
<evidence type="ECO:0000256" key="2">
    <source>
        <dbReference type="SAM" id="Phobius"/>
    </source>
</evidence>
<gene>
    <name evidence="3" type="ORF">BN1180_01190</name>
</gene>